<dbReference type="InParanoid" id="A0A541AXK2"/>
<proteinExistence type="predicted"/>
<keyword evidence="2" id="KW-0812">Transmembrane</keyword>
<evidence type="ECO:0000256" key="1">
    <source>
        <dbReference type="SAM" id="MobiDB-lite"/>
    </source>
</evidence>
<keyword evidence="3" id="KW-0496">Mitochondrion</keyword>
<protein>
    <submittedName>
        <fullName evidence="3">Uncharacterized protein</fullName>
    </submittedName>
</protein>
<gene>
    <name evidence="3" type="ORF">PNOK_m000072</name>
</gene>
<evidence type="ECO:0000313" key="4">
    <source>
        <dbReference type="Proteomes" id="UP000217199"/>
    </source>
</evidence>
<evidence type="ECO:0000256" key="2">
    <source>
        <dbReference type="SAM" id="Phobius"/>
    </source>
</evidence>
<dbReference type="EMBL" id="NBII01000013">
    <property type="protein sequence ID" value="TQF64791.1"/>
    <property type="molecule type" value="Genomic_DNA"/>
</dbReference>
<name>A0A541AXK2_9AGAM</name>
<keyword evidence="2" id="KW-0472">Membrane</keyword>
<feature type="region of interest" description="Disordered" evidence="1">
    <location>
        <begin position="427"/>
        <end position="527"/>
    </location>
</feature>
<dbReference type="EMBL" id="CM008263">
    <property type="protein sequence ID" value="TQF64791.1"/>
    <property type="molecule type" value="Genomic_DNA"/>
</dbReference>
<keyword evidence="4" id="KW-1185">Reference proteome</keyword>
<feature type="compositionally biased region" description="Basic and acidic residues" evidence="1">
    <location>
        <begin position="506"/>
        <end position="520"/>
    </location>
</feature>
<keyword evidence="2" id="KW-1133">Transmembrane helix</keyword>
<organism evidence="3 4">
    <name type="scientific">Pyrrhoderma noxium</name>
    <dbReference type="NCBI Taxonomy" id="2282107"/>
    <lineage>
        <taxon>Eukaryota</taxon>
        <taxon>Fungi</taxon>
        <taxon>Dikarya</taxon>
        <taxon>Basidiomycota</taxon>
        <taxon>Agaricomycotina</taxon>
        <taxon>Agaricomycetes</taxon>
        <taxon>Hymenochaetales</taxon>
        <taxon>Hymenochaetaceae</taxon>
        <taxon>Pyrrhoderma</taxon>
    </lineage>
</organism>
<feature type="transmembrane region" description="Helical" evidence="2">
    <location>
        <begin position="75"/>
        <end position="93"/>
    </location>
</feature>
<comment type="caution">
    <text evidence="3">The sequence shown here is derived from an EMBL/GenBank/DDBJ whole genome shotgun (WGS) entry which is preliminary data.</text>
</comment>
<dbReference type="AlphaFoldDB" id="A0A541AXK2"/>
<reference evidence="3 4" key="1">
    <citation type="journal article" date="2017" name="bioRxiv">
        <title>The Genomic Landscape Of Tree Rot In Phellinus noxius And Its Hymenochaetales Members.</title>
        <authorList>
            <person name="Chung C.-L."/>
            <person name="Lee J.T."/>
            <person name="Akiba M."/>
            <person name="Lee H.-H."/>
            <person name="Kuo T.-H."/>
            <person name="Liu D."/>
            <person name="Ke H.-M."/>
            <person name="Yokoi T."/>
            <person name="Roa M.B."/>
            <person name="Lu M.J."/>
            <person name="Chang Y.-Y."/>
            <person name="Ann P.-J."/>
            <person name="Tsai J.-N."/>
            <person name="Chen C.-Y."/>
            <person name="Tzean S.-S."/>
            <person name="Ota Y."/>
            <person name="Hattori T."/>
            <person name="Sahashi N."/>
            <person name="Liou R.-F."/>
            <person name="Kikuchi T."/>
            <person name="Tsai I.J."/>
        </authorList>
    </citation>
    <scope>NUCLEOTIDE SEQUENCE [LARGE SCALE GENOMIC DNA]</scope>
    <source>
        <strain evidence="3 4">FFPRI411160</strain>
    </source>
</reference>
<sequence>MGLKKVVTIKLAREKLFIIIIMMKLKFKLGKLCYDIFKNYKTLAASCFKLFEFISTVLWLNTLFKHRFIIRFTKIFRAILKWFSISTLFTIFFNAVSHIFGYGIDWKILVFFLNAAYLLITEDIFTELVDSILEWTQRFLNKVDPDQYPLPKPKPPVYEIPEPWLTPASPNELPVNKELYTPTKEPYLDETTKNILLFLSGVIVSALLIYILSSDSSPDAGGSGNPLSKTKDAIVNAGVSAKEAAAAGGAWIWSHLKFGNTTTIADSDLGGDSSTSTVTTDFYVSEGFLNTKVRLFYMDKYPTMGDPDLDKLDAFHKLNYNNSRYYRDYIAACLNDENFDIKEHKPLMSFKGREVPEKLISGKLTGTYIYMHNQDNSKSNIITADYEDVYNWIIEQLTYHDGSRGDINRVNKFTDYLQKSLEHYDYHSTPKPLSVDLPDTSGEDTPKSPTVQLPDTSGEDTPKSPTVHLPDNTDKPGFLGGGPLVRPFGIPSGYIEDSPDNTSHSVHFEDKPSFNFEDKPNSPQENQLNPHHIGLTVEQICDKIEHPKPWAIICGKLPLFEADLVNLEYLARYWTDTARNGGLSDFLANFVKVNSEELKDLNFDGNATDSIREYILTHPNDQQIYNFLIKDPLFFNQWKKFPQ</sequence>
<accession>A0A541AXK2</accession>
<dbReference type="Proteomes" id="UP000217199">
    <property type="component" value="Mitochondrion MT"/>
</dbReference>
<evidence type="ECO:0000313" key="3">
    <source>
        <dbReference type="EMBL" id="TQF64791.1"/>
    </source>
</evidence>
<geneLocation type="mitochondrion" evidence="3"/>